<evidence type="ECO:0000256" key="1">
    <source>
        <dbReference type="SAM" id="Phobius"/>
    </source>
</evidence>
<dbReference type="EMBL" id="JAXAVW010000049">
    <property type="protein sequence ID" value="MDX8036818.1"/>
    <property type="molecule type" value="Genomic_DNA"/>
</dbReference>
<keyword evidence="1" id="KW-0472">Membrane</keyword>
<keyword evidence="1" id="KW-1133">Transmembrane helix</keyword>
<protein>
    <submittedName>
        <fullName evidence="2">Uncharacterized protein</fullName>
    </submittedName>
</protein>
<proteinExistence type="predicted"/>
<reference evidence="2 3" key="1">
    <citation type="submission" date="2023-11" db="EMBL/GenBank/DDBJ databases">
        <title>Lentzea sokolovensis, sp. nov., Lentzea kristufkii, sp. nov., and Lentzea miocenensis, sp. nov., rare actinobacteria from Sokolov Coal Basin, Miocene lacustrine sediment, Czech Republic.</title>
        <authorList>
            <person name="Lara A."/>
            <person name="Kotroba L."/>
            <person name="Nouioui I."/>
            <person name="Neumann-Schaal M."/>
            <person name="Mast Y."/>
            <person name="Chronakova A."/>
        </authorList>
    </citation>
    <scope>NUCLEOTIDE SEQUENCE [LARGE SCALE GENOMIC DNA]</scope>
    <source>
        <strain evidence="2 3">BCCO 10_0856</strain>
    </source>
</reference>
<reference evidence="2 3" key="2">
    <citation type="submission" date="2023-11" db="EMBL/GenBank/DDBJ databases">
        <authorList>
            <person name="Lara A.C."/>
            <person name="Chronakova A."/>
        </authorList>
    </citation>
    <scope>NUCLEOTIDE SEQUENCE [LARGE SCALE GENOMIC DNA]</scope>
    <source>
        <strain evidence="2 3">BCCO 10_0856</strain>
    </source>
</reference>
<sequence length="131" mass="13720">MVLRTVVGAVVGVVVGAGFLLSLDVLPSRCDGLPGGPGCAVVAGMALPVLFAFWMFVAGALLWAGLRKERSWQATGIGGGLWLVLIVAAVLVEDFYLDLLQEDGRQFRLAAAVIVPCFAYAVAALSTRNKT</sequence>
<keyword evidence="1" id="KW-0812">Transmembrane</keyword>
<evidence type="ECO:0000313" key="3">
    <source>
        <dbReference type="Proteomes" id="UP001285521"/>
    </source>
</evidence>
<comment type="caution">
    <text evidence="2">The sequence shown here is derived from an EMBL/GenBank/DDBJ whole genome shotgun (WGS) entry which is preliminary data.</text>
</comment>
<feature type="transmembrane region" description="Helical" evidence="1">
    <location>
        <begin position="38"/>
        <end position="64"/>
    </location>
</feature>
<keyword evidence="3" id="KW-1185">Reference proteome</keyword>
<dbReference type="RefSeq" id="WP_319971810.1">
    <property type="nucleotide sequence ID" value="NZ_JAXAVW010000049.1"/>
</dbReference>
<feature type="transmembrane region" description="Helical" evidence="1">
    <location>
        <begin position="76"/>
        <end position="97"/>
    </location>
</feature>
<accession>A0ABU4TFZ7</accession>
<feature type="transmembrane region" description="Helical" evidence="1">
    <location>
        <begin position="6"/>
        <end position="26"/>
    </location>
</feature>
<organism evidence="2 3">
    <name type="scientific">Lentzea miocenica</name>
    <dbReference type="NCBI Taxonomy" id="3095431"/>
    <lineage>
        <taxon>Bacteria</taxon>
        <taxon>Bacillati</taxon>
        <taxon>Actinomycetota</taxon>
        <taxon>Actinomycetes</taxon>
        <taxon>Pseudonocardiales</taxon>
        <taxon>Pseudonocardiaceae</taxon>
        <taxon>Lentzea</taxon>
    </lineage>
</organism>
<name>A0ABU4TFZ7_9PSEU</name>
<dbReference type="Proteomes" id="UP001285521">
    <property type="component" value="Unassembled WGS sequence"/>
</dbReference>
<feature type="transmembrane region" description="Helical" evidence="1">
    <location>
        <begin position="109"/>
        <end position="127"/>
    </location>
</feature>
<evidence type="ECO:0000313" key="2">
    <source>
        <dbReference type="EMBL" id="MDX8036818.1"/>
    </source>
</evidence>
<gene>
    <name evidence="2" type="ORF">SK803_42045</name>
</gene>